<proteinExistence type="predicted"/>
<dbReference type="RefSeq" id="WP_207139541.1">
    <property type="nucleotide sequence ID" value="NZ_JAEKJZ010000001.1"/>
</dbReference>
<reference evidence="1" key="1">
    <citation type="submission" date="2020-12" db="EMBL/GenBank/DDBJ databases">
        <title>Oil enriched cultivation method for isolating marine PHA-producing bacteria.</title>
        <authorList>
            <person name="Zheng W."/>
            <person name="Yu S."/>
            <person name="Huang Y."/>
        </authorList>
    </citation>
    <scope>NUCLEOTIDE SEQUENCE</scope>
    <source>
        <strain evidence="1">SY-2-12</strain>
    </source>
</reference>
<dbReference type="EMBL" id="JAEKJZ010000001">
    <property type="protein sequence ID" value="MBN9670019.1"/>
    <property type="molecule type" value="Genomic_DNA"/>
</dbReference>
<comment type="caution">
    <text evidence="1">The sequence shown here is derived from an EMBL/GenBank/DDBJ whole genome shotgun (WGS) entry which is preliminary data.</text>
</comment>
<protein>
    <submittedName>
        <fullName evidence="1">Uncharacterized protein</fullName>
    </submittedName>
</protein>
<evidence type="ECO:0000313" key="1">
    <source>
        <dbReference type="EMBL" id="MBN9670019.1"/>
    </source>
</evidence>
<accession>A0A939J3U4</accession>
<dbReference type="Pfam" id="PF14247">
    <property type="entry name" value="DUF4344"/>
    <property type="match status" value="2"/>
</dbReference>
<gene>
    <name evidence="1" type="ORF">JF539_06690</name>
</gene>
<sequence>MIRLSVSLKSLPALLFWSSLALCLWLPIFPSPSAAQEADGGFKDLETELSELAPQDLEELLVFVAGNALFTVYHEGGHMLVSELELPVLAQEEDAADNLATVSMLADDTGNTDLLLTNAMIGWFLFSEHDDDFLTFYGDHDLDRQRGYRMLCLMVGADEDAFLELALDLGLPRERIESCAFDYEQVAGSWDYATEPYLRQEDTPSGKITVAHDPPPEGLETLAVFLKETGILERVAGELDTLYTLPHPVTFRAASCGEANAFWDPDKREAVFCHELLAGFAALYFESVLPDE</sequence>
<name>A0A939J3U4_9HYPH</name>
<dbReference type="Proteomes" id="UP000664096">
    <property type="component" value="Unassembled WGS sequence"/>
</dbReference>
<evidence type="ECO:0000313" key="2">
    <source>
        <dbReference type="Proteomes" id="UP000664096"/>
    </source>
</evidence>
<dbReference type="InterPro" id="IPR025644">
    <property type="entry name" value="DUF4344"/>
</dbReference>
<dbReference type="AlphaFoldDB" id="A0A939J3U4"/>
<organism evidence="1 2">
    <name type="scientific">Roseibium aggregatum</name>
    <dbReference type="NCBI Taxonomy" id="187304"/>
    <lineage>
        <taxon>Bacteria</taxon>
        <taxon>Pseudomonadati</taxon>
        <taxon>Pseudomonadota</taxon>
        <taxon>Alphaproteobacteria</taxon>
        <taxon>Hyphomicrobiales</taxon>
        <taxon>Stappiaceae</taxon>
        <taxon>Roseibium</taxon>
    </lineage>
</organism>